<accession>A0A167VSB4</accession>
<reference evidence="1 2" key="1">
    <citation type="journal article" date="2016" name="Mol. Biol. Evol.">
        <title>Comparative Genomics of Early-Diverging Mushroom-Forming Fungi Provides Insights into the Origins of Lignocellulose Decay Capabilities.</title>
        <authorList>
            <person name="Nagy L.G."/>
            <person name="Riley R."/>
            <person name="Tritt A."/>
            <person name="Adam C."/>
            <person name="Daum C."/>
            <person name="Floudas D."/>
            <person name="Sun H."/>
            <person name="Yadav J.S."/>
            <person name="Pangilinan J."/>
            <person name="Larsson K.H."/>
            <person name="Matsuura K."/>
            <person name="Barry K."/>
            <person name="Labutti K."/>
            <person name="Kuo R."/>
            <person name="Ohm R.A."/>
            <person name="Bhattacharya S.S."/>
            <person name="Shirouzu T."/>
            <person name="Yoshinaga Y."/>
            <person name="Martin F.M."/>
            <person name="Grigoriev I.V."/>
            <person name="Hibbett D.S."/>
        </authorList>
    </citation>
    <scope>NUCLEOTIDE SEQUENCE [LARGE SCALE GENOMIC DNA]</scope>
    <source>
        <strain evidence="1 2">CBS 109695</strain>
    </source>
</reference>
<dbReference type="EMBL" id="KV417847">
    <property type="protein sequence ID" value="KZP05316.1"/>
    <property type="molecule type" value="Genomic_DNA"/>
</dbReference>
<gene>
    <name evidence="1" type="ORF">FIBSPDRAFT_877677</name>
</gene>
<dbReference type="OrthoDB" id="2941463at2759"/>
<dbReference type="Proteomes" id="UP000076532">
    <property type="component" value="Unassembled WGS sequence"/>
</dbReference>
<dbReference type="AlphaFoldDB" id="A0A167VSB4"/>
<protein>
    <submittedName>
        <fullName evidence="1">Uncharacterized protein</fullName>
    </submittedName>
</protein>
<name>A0A167VSB4_9AGAM</name>
<evidence type="ECO:0000313" key="1">
    <source>
        <dbReference type="EMBL" id="KZP05316.1"/>
    </source>
</evidence>
<proteinExistence type="predicted"/>
<evidence type="ECO:0000313" key="2">
    <source>
        <dbReference type="Proteomes" id="UP000076532"/>
    </source>
</evidence>
<keyword evidence="2" id="KW-1185">Reference proteome</keyword>
<organism evidence="1 2">
    <name type="scientific">Athelia psychrophila</name>
    <dbReference type="NCBI Taxonomy" id="1759441"/>
    <lineage>
        <taxon>Eukaryota</taxon>
        <taxon>Fungi</taxon>
        <taxon>Dikarya</taxon>
        <taxon>Basidiomycota</taxon>
        <taxon>Agaricomycotina</taxon>
        <taxon>Agaricomycetes</taxon>
        <taxon>Agaricomycetidae</taxon>
        <taxon>Atheliales</taxon>
        <taxon>Atheliaceae</taxon>
        <taxon>Athelia</taxon>
    </lineage>
</organism>
<sequence>MTAAAPAPNFMLPSINSPLPYCNDAPNLISSCFTGRSEEFQLIADALASTSALRHSGCRA</sequence>